<dbReference type="InterPro" id="IPR018004">
    <property type="entry name" value="KilA/APSES_HTH"/>
</dbReference>
<dbReference type="Proteomes" id="UP000000689">
    <property type="component" value="Chromosome 11"/>
</dbReference>
<feature type="compositionally biased region" description="Polar residues" evidence="5">
    <location>
        <begin position="122"/>
        <end position="140"/>
    </location>
</feature>
<proteinExistence type="inferred from homology"/>
<dbReference type="EMBL" id="HE580277">
    <property type="protein sequence ID" value="CCD27367.1"/>
    <property type="molecule type" value="Genomic_DNA"/>
</dbReference>
<accession>G0WHV6</accession>
<comment type="similarity">
    <text evidence="1">Belongs to the EFG1/PHD1/stuA family.</text>
</comment>
<dbReference type="InterPro" id="IPR003163">
    <property type="entry name" value="Tscrpt_reg_HTH_APSES-type"/>
</dbReference>
<dbReference type="GO" id="GO:0003700">
    <property type="term" value="F:DNA-binding transcription factor activity"/>
    <property type="evidence" value="ECO:0007669"/>
    <property type="project" value="TreeGrafter"/>
</dbReference>
<dbReference type="GO" id="GO:0005634">
    <property type="term" value="C:nucleus"/>
    <property type="evidence" value="ECO:0007669"/>
    <property type="project" value="TreeGrafter"/>
</dbReference>
<feature type="region of interest" description="Disordered" evidence="5">
    <location>
        <begin position="464"/>
        <end position="499"/>
    </location>
</feature>
<name>G0WHV6_NAUDC</name>
<feature type="region of interest" description="Disordered" evidence="5">
    <location>
        <begin position="122"/>
        <end position="145"/>
    </location>
</feature>
<gene>
    <name evidence="7" type="primary">NDAI0K01760</name>
    <name evidence="7" type="ordered locus">NDAI_0K01760</name>
</gene>
<evidence type="ECO:0000313" key="8">
    <source>
        <dbReference type="Proteomes" id="UP000000689"/>
    </source>
</evidence>
<evidence type="ECO:0000256" key="3">
    <source>
        <dbReference type="ARBA" id="ARBA00023125"/>
    </source>
</evidence>
<dbReference type="GeneID" id="11497733"/>
<dbReference type="FunFam" id="3.10.260.10:FF:000003">
    <property type="entry name" value="Ascospore maturation 1 protein"/>
    <property type="match status" value="1"/>
</dbReference>
<dbReference type="InterPro" id="IPR036887">
    <property type="entry name" value="HTH_APSES_sf"/>
</dbReference>
<dbReference type="HOGENOM" id="CLU_546395_0_0_1"/>
<dbReference type="SUPFAM" id="SSF54616">
    <property type="entry name" value="DNA-binding domain of Mlu1-box binding protein MBP1"/>
    <property type="match status" value="1"/>
</dbReference>
<dbReference type="Pfam" id="PF04383">
    <property type="entry name" value="KilA-N"/>
    <property type="match status" value="1"/>
</dbReference>
<dbReference type="OrthoDB" id="5407653at2759"/>
<reference evidence="7 8" key="1">
    <citation type="journal article" date="2011" name="Proc. Natl. Acad. Sci. U.S.A.">
        <title>Evolutionary erosion of yeast sex chromosomes by mating-type switching accidents.</title>
        <authorList>
            <person name="Gordon J.L."/>
            <person name="Armisen D."/>
            <person name="Proux-Wera E."/>
            <person name="Oheigeartaigh S.S."/>
            <person name="Byrne K.P."/>
            <person name="Wolfe K.H."/>
        </authorList>
    </citation>
    <scope>NUCLEOTIDE SEQUENCE [LARGE SCALE GENOMIC DNA]</scope>
    <source>
        <strain evidence="8">ATCC 10597 / BCRC 20456 / CBS 421 / NBRC 0211 / NRRL Y-12639</strain>
    </source>
</reference>
<evidence type="ECO:0000256" key="5">
    <source>
        <dbReference type="SAM" id="MobiDB-lite"/>
    </source>
</evidence>
<dbReference type="eggNOG" id="ENOG502QW2C">
    <property type="taxonomic scope" value="Eukaryota"/>
</dbReference>
<protein>
    <recommendedName>
        <fullName evidence="6">HTH APSES-type domain-containing protein</fullName>
    </recommendedName>
</protein>
<evidence type="ECO:0000256" key="2">
    <source>
        <dbReference type="ARBA" id="ARBA00023015"/>
    </source>
</evidence>
<evidence type="ECO:0000256" key="1">
    <source>
        <dbReference type="ARBA" id="ARBA00007247"/>
    </source>
</evidence>
<dbReference type="GO" id="GO:0043565">
    <property type="term" value="F:sequence-specific DNA binding"/>
    <property type="evidence" value="ECO:0007669"/>
    <property type="project" value="TreeGrafter"/>
</dbReference>
<keyword evidence="4" id="KW-0804">Transcription</keyword>
<dbReference type="AlphaFoldDB" id="G0WHV6"/>
<dbReference type="PANTHER" id="PTHR47792:SF1">
    <property type="entry name" value="PROTEIN SOK2-RELATED"/>
    <property type="match status" value="1"/>
</dbReference>
<dbReference type="PROSITE" id="PS51299">
    <property type="entry name" value="HTH_APSES"/>
    <property type="match status" value="1"/>
</dbReference>
<dbReference type="RefSeq" id="XP_003672610.1">
    <property type="nucleotide sequence ID" value="XM_003672562.1"/>
</dbReference>
<evidence type="ECO:0000256" key="4">
    <source>
        <dbReference type="ARBA" id="ARBA00023163"/>
    </source>
</evidence>
<dbReference type="PANTHER" id="PTHR47792">
    <property type="entry name" value="PROTEIN SOK2-RELATED"/>
    <property type="match status" value="1"/>
</dbReference>
<organism evidence="7 8">
    <name type="scientific">Naumovozyma dairenensis (strain ATCC 10597 / BCRC 20456 / CBS 421 / NBRC 0211 / NRRL Y-12639)</name>
    <name type="common">Saccharomyces dairenensis</name>
    <dbReference type="NCBI Taxonomy" id="1071378"/>
    <lineage>
        <taxon>Eukaryota</taxon>
        <taxon>Fungi</taxon>
        <taxon>Dikarya</taxon>
        <taxon>Ascomycota</taxon>
        <taxon>Saccharomycotina</taxon>
        <taxon>Saccharomycetes</taxon>
        <taxon>Saccharomycetales</taxon>
        <taxon>Saccharomycetaceae</taxon>
        <taxon>Naumovozyma</taxon>
    </lineage>
</organism>
<keyword evidence="3" id="KW-0238">DNA-binding</keyword>
<dbReference type="SMART" id="SM01252">
    <property type="entry name" value="KilA-N"/>
    <property type="match status" value="1"/>
</dbReference>
<keyword evidence="2" id="KW-0805">Transcription regulation</keyword>
<dbReference type="Gene3D" id="3.10.260.10">
    <property type="entry name" value="Transcription regulator HTH, APSES-type DNA-binding domain"/>
    <property type="match status" value="1"/>
</dbReference>
<dbReference type="GO" id="GO:0045944">
    <property type="term" value="P:positive regulation of transcription by RNA polymerase II"/>
    <property type="evidence" value="ECO:0007669"/>
    <property type="project" value="TreeGrafter"/>
</dbReference>
<dbReference type="InterPro" id="IPR029790">
    <property type="entry name" value="EFG1/Phd1/StuA"/>
</dbReference>
<dbReference type="STRING" id="1071378.G0WHV6"/>
<sequence>MNVVPTSNIYPYYATAAPPPPHMSMAPSPNVQVLPQYYYYNPVPNAAEAGPITITRPVSYPTISGHPISQTPPLPGHNSSFHPSQSFNLQNSHPDHVSMELINKGQPQMNSTLVYPAPQRFNSNQSNQDPITRPPSSGRTSPIAMEHNNNHTLIDSSLYQHASRRPRIITTMWEDEGTLCYQVEANSVSVIRRADNDMINGTKLLNVTKMTRGRRDGILRTEKIRKVVKIGSMHLKGVWIPFDRAYEIARREKILDLLYPLFVQDIKGFLRQSQQMIDTGERREGNMRITRVPTPPLQHNTYPPHSQNVVGLIPNYQMHRMDSNHSDVQNFPSPHVTNHHTTLVQPHGNSFHVMLSHPPTHPHQHLIQTPDASNRNSTTNLHTHSYHISPTMPPPARLRKHTHVGTMQYVPQHERQSNEIKEVERTLSLPQLSEVIRQSSQIDISGKRPFQDVISHCNRNKIRSTEGNRNKIPKLNSPALTVEKKQENLSDKGPTNSHK</sequence>
<dbReference type="KEGG" id="ndi:NDAI_0K01760"/>
<evidence type="ECO:0000259" key="6">
    <source>
        <dbReference type="PROSITE" id="PS51299"/>
    </source>
</evidence>
<keyword evidence="8" id="KW-1185">Reference proteome</keyword>
<evidence type="ECO:0000313" key="7">
    <source>
        <dbReference type="EMBL" id="CCD27367.1"/>
    </source>
</evidence>
<feature type="domain" description="HTH APSES-type" evidence="6">
    <location>
        <begin position="167"/>
        <end position="273"/>
    </location>
</feature>